<evidence type="ECO:0000313" key="2">
    <source>
        <dbReference type="EMBL" id="KAF2395275.1"/>
    </source>
</evidence>
<organism evidence="2 3">
    <name type="scientific">Pseudomonas frederiksbergensis</name>
    <dbReference type="NCBI Taxonomy" id="104087"/>
    <lineage>
        <taxon>Bacteria</taxon>
        <taxon>Pseudomonadati</taxon>
        <taxon>Pseudomonadota</taxon>
        <taxon>Gammaproteobacteria</taxon>
        <taxon>Pseudomonadales</taxon>
        <taxon>Pseudomonadaceae</taxon>
        <taxon>Pseudomonas</taxon>
    </lineage>
</organism>
<feature type="transmembrane region" description="Helical" evidence="1">
    <location>
        <begin position="34"/>
        <end position="52"/>
    </location>
</feature>
<evidence type="ECO:0000313" key="3">
    <source>
        <dbReference type="Proteomes" id="UP000475265"/>
    </source>
</evidence>
<name>A0A6L5C513_9PSED</name>
<comment type="caution">
    <text evidence="2">The sequence shown here is derived from an EMBL/GenBank/DDBJ whole genome shotgun (WGS) entry which is preliminary data.</text>
</comment>
<dbReference type="Proteomes" id="UP000475265">
    <property type="component" value="Unassembled WGS sequence"/>
</dbReference>
<dbReference type="AlphaFoldDB" id="A0A6L5C513"/>
<sequence>MIAWLFSLLAVLGVTMAYLLKIRLSGDNLNHVKLCLGLAFNAIFIISYMDIIENNKYPFLGYRPDIILDNPFIGWVAFVSIFLHSFACPVKWEVKFWLSKK</sequence>
<accession>A0A6L5C513</accession>
<keyword evidence="1" id="KW-1133">Transmembrane helix</keyword>
<gene>
    <name evidence="2" type="ORF">FX983_03259</name>
</gene>
<protein>
    <submittedName>
        <fullName evidence="2">Uncharacterized protein</fullName>
    </submittedName>
</protein>
<proteinExistence type="predicted"/>
<keyword evidence="1" id="KW-0812">Transmembrane</keyword>
<keyword evidence="1" id="KW-0472">Membrane</keyword>
<reference evidence="2 3" key="1">
    <citation type="submission" date="2019-12" db="EMBL/GenBank/DDBJ databases">
        <title>Endophytic bacteria associated with Panax ginseng seedlings.</title>
        <authorList>
            <person name="Park J.M."/>
            <person name="Shin R."/>
            <person name="Jo S.H."/>
        </authorList>
    </citation>
    <scope>NUCLEOTIDE SEQUENCE [LARGE SCALE GENOMIC DNA]</scope>
    <source>
        <strain evidence="2 3">PgKB32</strain>
    </source>
</reference>
<dbReference type="RefSeq" id="WP_163910228.1">
    <property type="nucleotide sequence ID" value="NZ_JAAAXX010000001.1"/>
</dbReference>
<evidence type="ECO:0000256" key="1">
    <source>
        <dbReference type="SAM" id="Phobius"/>
    </source>
</evidence>
<feature type="transmembrane region" description="Helical" evidence="1">
    <location>
        <begin position="72"/>
        <end position="92"/>
    </location>
</feature>
<feature type="transmembrane region" description="Helical" evidence="1">
    <location>
        <begin position="6"/>
        <end position="22"/>
    </location>
</feature>
<dbReference type="EMBL" id="JAAAXX010000001">
    <property type="protein sequence ID" value="KAF2395275.1"/>
    <property type="molecule type" value="Genomic_DNA"/>
</dbReference>